<keyword evidence="1" id="KW-0812">Transmembrane</keyword>
<protein>
    <submittedName>
        <fullName evidence="2">WEB family protein-like</fullName>
    </submittedName>
</protein>
<comment type="caution">
    <text evidence="2">The sequence shown here is derived from an EMBL/GenBank/DDBJ whole genome shotgun (WGS) entry which is preliminary data.</text>
</comment>
<sequence length="108" mass="12296">MAETSESFIAKTKKIVNPRVEIDSSPLFESVKVAVDRFGGNGLWIPHQMLHLAADHCYIRLIIRSVTMMFDLALRLMSHISPSMITSPAHLVVSILIIYYKLQWVQID</sequence>
<feature type="transmembrane region" description="Helical" evidence="1">
    <location>
        <begin position="83"/>
        <end position="102"/>
    </location>
</feature>
<dbReference type="AlphaFoldDB" id="A0ABD1WK09"/>
<evidence type="ECO:0000313" key="3">
    <source>
        <dbReference type="Proteomes" id="UP001604277"/>
    </source>
</evidence>
<evidence type="ECO:0000256" key="1">
    <source>
        <dbReference type="SAM" id="Phobius"/>
    </source>
</evidence>
<keyword evidence="1" id="KW-1133">Transmembrane helix</keyword>
<reference evidence="3" key="1">
    <citation type="submission" date="2024-07" db="EMBL/GenBank/DDBJ databases">
        <title>Two chromosome-level genome assemblies of Korean endemic species Abeliophyllum distichum and Forsythia ovata (Oleaceae).</title>
        <authorList>
            <person name="Jang H."/>
        </authorList>
    </citation>
    <scope>NUCLEOTIDE SEQUENCE [LARGE SCALE GENOMIC DNA]</scope>
</reference>
<dbReference type="EMBL" id="JBFOLJ010000003">
    <property type="protein sequence ID" value="KAL2549891.1"/>
    <property type="molecule type" value="Genomic_DNA"/>
</dbReference>
<keyword evidence="3" id="KW-1185">Reference proteome</keyword>
<name>A0ABD1WK09_9LAMI</name>
<accession>A0ABD1WK09</accession>
<gene>
    <name evidence="2" type="ORF">Fot_11421</name>
</gene>
<dbReference type="Proteomes" id="UP001604277">
    <property type="component" value="Unassembled WGS sequence"/>
</dbReference>
<organism evidence="2 3">
    <name type="scientific">Forsythia ovata</name>
    <dbReference type="NCBI Taxonomy" id="205694"/>
    <lineage>
        <taxon>Eukaryota</taxon>
        <taxon>Viridiplantae</taxon>
        <taxon>Streptophyta</taxon>
        <taxon>Embryophyta</taxon>
        <taxon>Tracheophyta</taxon>
        <taxon>Spermatophyta</taxon>
        <taxon>Magnoliopsida</taxon>
        <taxon>eudicotyledons</taxon>
        <taxon>Gunneridae</taxon>
        <taxon>Pentapetalae</taxon>
        <taxon>asterids</taxon>
        <taxon>lamiids</taxon>
        <taxon>Lamiales</taxon>
        <taxon>Oleaceae</taxon>
        <taxon>Forsythieae</taxon>
        <taxon>Forsythia</taxon>
    </lineage>
</organism>
<evidence type="ECO:0000313" key="2">
    <source>
        <dbReference type="EMBL" id="KAL2549891.1"/>
    </source>
</evidence>
<proteinExistence type="predicted"/>
<keyword evidence="1" id="KW-0472">Membrane</keyword>